<dbReference type="AlphaFoldDB" id="A0AAE0XTK5"/>
<evidence type="ECO:0000313" key="3">
    <source>
        <dbReference type="Proteomes" id="UP001283361"/>
    </source>
</evidence>
<organism evidence="2 3">
    <name type="scientific">Elysia crispata</name>
    <name type="common">lettuce slug</name>
    <dbReference type="NCBI Taxonomy" id="231223"/>
    <lineage>
        <taxon>Eukaryota</taxon>
        <taxon>Metazoa</taxon>
        <taxon>Spiralia</taxon>
        <taxon>Lophotrochozoa</taxon>
        <taxon>Mollusca</taxon>
        <taxon>Gastropoda</taxon>
        <taxon>Heterobranchia</taxon>
        <taxon>Euthyneura</taxon>
        <taxon>Panpulmonata</taxon>
        <taxon>Sacoglossa</taxon>
        <taxon>Placobranchoidea</taxon>
        <taxon>Plakobranchidae</taxon>
        <taxon>Elysia</taxon>
    </lineage>
</organism>
<reference evidence="2" key="1">
    <citation type="journal article" date="2023" name="G3 (Bethesda)">
        <title>A reference genome for the long-term kleptoplast-retaining sea slug Elysia crispata morphotype clarki.</title>
        <authorList>
            <person name="Eastman K.E."/>
            <person name="Pendleton A.L."/>
            <person name="Shaikh M.A."/>
            <person name="Suttiyut T."/>
            <person name="Ogas R."/>
            <person name="Tomko P."/>
            <person name="Gavelis G."/>
            <person name="Widhalm J.R."/>
            <person name="Wisecaver J.H."/>
        </authorList>
    </citation>
    <scope>NUCLEOTIDE SEQUENCE</scope>
    <source>
        <strain evidence="2">ECLA1</strain>
    </source>
</reference>
<proteinExistence type="predicted"/>
<protein>
    <submittedName>
        <fullName evidence="2">Uncharacterized protein</fullName>
    </submittedName>
</protein>
<evidence type="ECO:0000313" key="2">
    <source>
        <dbReference type="EMBL" id="KAK3710993.1"/>
    </source>
</evidence>
<comment type="caution">
    <text evidence="2">The sequence shown here is derived from an EMBL/GenBank/DDBJ whole genome shotgun (WGS) entry which is preliminary data.</text>
</comment>
<sequence length="80" mass="9006">MRNRRIWLNDDRRVGSVAGQTTATPSQIDGYDKILVKPTPPTDRRIRLVASQTSNSPHRSMDMVDAGQTSTAPSRILRMR</sequence>
<dbReference type="EMBL" id="JAWDGP010007625">
    <property type="protein sequence ID" value="KAK3710993.1"/>
    <property type="molecule type" value="Genomic_DNA"/>
</dbReference>
<keyword evidence="3" id="KW-1185">Reference proteome</keyword>
<gene>
    <name evidence="2" type="ORF">RRG08_009583</name>
</gene>
<dbReference type="Proteomes" id="UP001283361">
    <property type="component" value="Unassembled WGS sequence"/>
</dbReference>
<name>A0AAE0XTK5_9GAST</name>
<feature type="region of interest" description="Disordered" evidence="1">
    <location>
        <begin position="51"/>
        <end position="80"/>
    </location>
</feature>
<accession>A0AAE0XTK5</accession>
<evidence type="ECO:0000256" key="1">
    <source>
        <dbReference type="SAM" id="MobiDB-lite"/>
    </source>
</evidence>